<proteinExistence type="predicted"/>
<dbReference type="EMBL" id="DXBF01000011">
    <property type="protein sequence ID" value="HIZ61412.1"/>
    <property type="molecule type" value="Genomic_DNA"/>
</dbReference>
<name>A0A9D2FIZ0_9FIRM</name>
<dbReference type="Proteomes" id="UP000824105">
    <property type="component" value="Unassembled WGS sequence"/>
</dbReference>
<protein>
    <submittedName>
        <fullName evidence="1">Uncharacterized protein</fullName>
    </submittedName>
</protein>
<sequence length="80" mass="9517">MKEYLKIPSPLTIETLKKEFGIAAVDFYQARINERITMGKIYRNPLKTIWLWATEDRQTNQGFWTTYRGHTCRRKKYGGS</sequence>
<evidence type="ECO:0000313" key="2">
    <source>
        <dbReference type="Proteomes" id="UP000824105"/>
    </source>
</evidence>
<comment type="caution">
    <text evidence="1">The sequence shown here is derived from an EMBL/GenBank/DDBJ whole genome shotgun (WGS) entry which is preliminary data.</text>
</comment>
<gene>
    <name evidence="1" type="ORF">H9724_01395</name>
</gene>
<dbReference type="AlphaFoldDB" id="A0A9D2FIZ0"/>
<reference evidence="1" key="2">
    <citation type="submission" date="2021-04" db="EMBL/GenBank/DDBJ databases">
        <authorList>
            <person name="Gilroy R."/>
        </authorList>
    </citation>
    <scope>NUCLEOTIDE SEQUENCE</scope>
    <source>
        <strain evidence="1">CHK188-11489</strain>
    </source>
</reference>
<evidence type="ECO:0000313" key="1">
    <source>
        <dbReference type="EMBL" id="HIZ61412.1"/>
    </source>
</evidence>
<organism evidence="1 2">
    <name type="scientific">Candidatus Gemmiger avistercoris</name>
    <dbReference type="NCBI Taxonomy" id="2838606"/>
    <lineage>
        <taxon>Bacteria</taxon>
        <taxon>Bacillati</taxon>
        <taxon>Bacillota</taxon>
        <taxon>Clostridia</taxon>
        <taxon>Eubacteriales</taxon>
        <taxon>Gemmiger</taxon>
    </lineage>
</organism>
<accession>A0A9D2FIZ0</accession>
<reference evidence="1" key="1">
    <citation type="journal article" date="2021" name="PeerJ">
        <title>Extensive microbial diversity within the chicken gut microbiome revealed by metagenomics and culture.</title>
        <authorList>
            <person name="Gilroy R."/>
            <person name="Ravi A."/>
            <person name="Getino M."/>
            <person name="Pursley I."/>
            <person name="Horton D.L."/>
            <person name="Alikhan N.F."/>
            <person name="Baker D."/>
            <person name="Gharbi K."/>
            <person name="Hall N."/>
            <person name="Watson M."/>
            <person name="Adriaenssens E.M."/>
            <person name="Foster-Nyarko E."/>
            <person name="Jarju S."/>
            <person name="Secka A."/>
            <person name="Antonio M."/>
            <person name="Oren A."/>
            <person name="Chaudhuri R.R."/>
            <person name="La Ragione R."/>
            <person name="Hildebrand F."/>
            <person name="Pallen M.J."/>
        </authorList>
    </citation>
    <scope>NUCLEOTIDE SEQUENCE</scope>
    <source>
        <strain evidence="1">CHK188-11489</strain>
    </source>
</reference>